<evidence type="ECO:0000313" key="11">
    <source>
        <dbReference type="Proteomes" id="UP001161247"/>
    </source>
</evidence>
<feature type="region of interest" description="Disordered" evidence="8">
    <location>
        <begin position="1"/>
        <end position="40"/>
    </location>
</feature>
<dbReference type="GO" id="GO:0046872">
    <property type="term" value="F:metal ion binding"/>
    <property type="evidence" value="ECO:0007669"/>
    <property type="project" value="UniProtKB-KW"/>
</dbReference>
<dbReference type="PANTHER" id="PTHR22930">
    <property type="match status" value="1"/>
</dbReference>
<comment type="subcellular location">
    <subcellularLocation>
        <location evidence="2">Nucleus</location>
    </subcellularLocation>
</comment>
<name>A0AAV1DCE6_OLDCO</name>
<dbReference type="InterPro" id="IPR027806">
    <property type="entry name" value="HARBI1_dom"/>
</dbReference>
<proteinExistence type="inferred from homology"/>
<comment type="cofactor">
    <cofactor evidence="1">
        <name>a divalent metal cation</name>
        <dbReference type="ChEBI" id="CHEBI:60240"/>
    </cofactor>
</comment>
<evidence type="ECO:0000256" key="2">
    <source>
        <dbReference type="ARBA" id="ARBA00004123"/>
    </source>
</evidence>
<evidence type="ECO:0000256" key="3">
    <source>
        <dbReference type="ARBA" id="ARBA00006958"/>
    </source>
</evidence>
<gene>
    <name evidence="10" type="ORF">OLC1_LOCUS14037</name>
</gene>
<evidence type="ECO:0000256" key="4">
    <source>
        <dbReference type="ARBA" id="ARBA00022722"/>
    </source>
</evidence>
<reference evidence="10" key="1">
    <citation type="submission" date="2023-03" db="EMBL/GenBank/DDBJ databases">
        <authorList>
            <person name="Julca I."/>
        </authorList>
    </citation>
    <scope>NUCLEOTIDE SEQUENCE</scope>
</reference>
<organism evidence="10 11">
    <name type="scientific">Oldenlandia corymbosa var. corymbosa</name>
    <dbReference type="NCBI Taxonomy" id="529605"/>
    <lineage>
        <taxon>Eukaryota</taxon>
        <taxon>Viridiplantae</taxon>
        <taxon>Streptophyta</taxon>
        <taxon>Embryophyta</taxon>
        <taxon>Tracheophyta</taxon>
        <taxon>Spermatophyta</taxon>
        <taxon>Magnoliopsida</taxon>
        <taxon>eudicotyledons</taxon>
        <taxon>Gunneridae</taxon>
        <taxon>Pentapetalae</taxon>
        <taxon>asterids</taxon>
        <taxon>lamiids</taxon>
        <taxon>Gentianales</taxon>
        <taxon>Rubiaceae</taxon>
        <taxon>Rubioideae</taxon>
        <taxon>Spermacoceae</taxon>
        <taxon>Hedyotis-Oldenlandia complex</taxon>
        <taxon>Oldenlandia</taxon>
    </lineage>
</organism>
<evidence type="ECO:0000256" key="7">
    <source>
        <dbReference type="ARBA" id="ARBA00023242"/>
    </source>
</evidence>
<keyword evidence="5" id="KW-0479">Metal-binding</keyword>
<protein>
    <submittedName>
        <fullName evidence="10">OLC1v1004205C1</fullName>
    </submittedName>
</protein>
<keyword evidence="6" id="KW-0378">Hydrolase</keyword>
<evidence type="ECO:0000313" key="10">
    <source>
        <dbReference type="EMBL" id="CAI9105308.1"/>
    </source>
</evidence>
<dbReference type="GO" id="GO:0004518">
    <property type="term" value="F:nuclease activity"/>
    <property type="evidence" value="ECO:0007669"/>
    <property type="project" value="UniProtKB-KW"/>
</dbReference>
<accession>A0AAV1DCE6</accession>
<dbReference type="PANTHER" id="PTHR22930:SF291">
    <property type="entry name" value="EXPRESSED PROTEIN"/>
    <property type="match status" value="1"/>
</dbReference>
<dbReference type="EMBL" id="OX459122">
    <property type="protein sequence ID" value="CAI9105308.1"/>
    <property type="molecule type" value="Genomic_DNA"/>
</dbReference>
<evidence type="ECO:0000259" key="9">
    <source>
        <dbReference type="Pfam" id="PF13359"/>
    </source>
</evidence>
<comment type="similarity">
    <text evidence="3">Belongs to the HARBI1 family.</text>
</comment>
<keyword evidence="4" id="KW-0540">Nuclease</keyword>
<dbReference type="Pfam" id="PF13359">
    <property type="entry name" value="DDE_Tnp_4"/>
    <property type="match status" value="1"/>
</dbReference>
<evidence type="ECO:0000256" key="8">
    <source>
        <dbReference type="SAM" id="MobiDB-lite"/>
    </source>
</evidence>
<dbReference type="AlphaFoldDB" id="A0AAV1DCE6"/>
<dbReference type="InterPro" id="IPR045249">
    <property type="entry name" value="HARBI1-like"/>
</dbReference>
<dbReference type="GO" id="GO:0016787">
    <property type="term" value="F:hydrolase activity"/>
    <property type="evidence" value="ECO:0007669"/>
    <property type="project" value="UniProtKB-KW"/>
</dbReference>
<evidence type="ECO:0000256" key="6">
    <source>
        <dbReference type="ARBA" id="ARBA00022801"/>
    </source>
</evidence>
<evidence type="ECO:0000256" key="1">
    <source>
        <dbReference type="ARBA" id="ARBA00001968"/>
    </source>
</evidence>
<keyword evidence="11" id="KW-1185">Reference proteome</keyword>
<feature type="domain" description="DDE Tnp4" evidence="9">
    <location>
        <begin position="197"/>
        <end position="352"/>
    </location>
</feature>
<keyword evidence="7" id="KW-0539">Nucleus</keyword>
<sequence>MGPIRGGQKKKRKTESKAEPTQNNSMASGSSSGAASGSSEDVSTDWFDDVAERIASNLNLSPARGLDLFQTIFNMSRRTFEYVCSLAREHMILKTHYVFNNGQPLSLYDQVALALRRLSSGSSLIQIGDSFGVHHSTVSQVTWRFVEAMEVKGRQHLRWPASQQVLDDIKSQFEQIRGLPNCCGAIDITHILMLLSTSETAAHVWLDRKENHSMVLMGIVDPNMRFLEILTGLPGMLTDTIMLQNSKFFHSCQNGQRLNGEKLKLSERAEMQEYIIGDTGFPLLPWLMTPYQGKDLPEAKAEFNKRLMATRVVSQRAFARLKHVWKMIDGVMWRPDKHRLPRFIYVCCILHNIIIDMEDEVSDTLPVSQDHDPGYRMELCDYVDDTAADSRDAFSWYLARK</sequence>
<evidence type="ECO:0000256" key="5">
    <source>
        <dbReference type="ARBA" id="ARBA00022723"/>
    </source>
</evidence>
<dbReference type="Proteomes" id="UP001161247">
    <property type="component" value="Chromosome 5"/>
</dbReference>
<dbReference type="GO" id="GO:0005634">
    <property type="term" value="C:nucleus"/>
    <property type="evidence" value="ECO:0007669"/>
    <property type="project" value="UniProtKB-SubCell"/>
</dbReference>
<feature type="compositionally biased region" description="Low complexity" evidence="8">
    <location>
        <begin position="27"/>
        <end position="39"/>
    </location>
</feature>